<keyword evidence="5" id="KW-0804">Transcription</keyword>
<dbReference type="InterPro" id="IPR025944">
    <property type="entry name" value="Sigma_54_int_dom_CS"/>
</dbReference>
<evidence type="ECO:0000256" key="4">
    <source>
        <dbReference type="ARBA" id="ARBA00023125"/>
    </source>
</evidence>
<dbReference type="GO" id="GO:0005524">
    <property type="term" value="F:ATP binding"/>
    <property type="evidence" value="ECO:0007669"/>
    <property type="project" value="UniProtKB-KW"/>
</dbReference>
<proteinExistence type="predicted"/>
<reference evidence="7 8" key="1">
    <citation type="submission" date="2019-02" db="EMBL/GenBank/DDBJ databases">
        <title>Deep-cultivation of Planctomycetes and their phenomic and genomic characterization uncovers novel biology.</title>
        <authorList>
            <person name="Wiegand S."/>
            <person name="Jogler M."/>
            <person name="Boedeker C."/>
            <person name="Pinto D."/>
            <person name="Vollmers J."/>
            <person name="Rivas-Marin E."/>
            <person name="Kohn T."/>
            <person name="Peeters S.H."/>
            <person name="Heuer A."/>
            <person name="Rast P."/>
            <person name="Oberbeckmann S."/>
            <person name="Bunk B."/>
            <person name="Jeske O."/>
            <person name="Meyerdierks A."/>
            <person name="Storesund J.E."/>
            <person name="Kallscheuer N."/>
            <person name="Luecker S."/>
            <person name="Lage O.M."/>
            <person name="Pohl T."/>
            <person name="Merkel B.J."/>
            <person name="Hornburger P."/>
            <person name="Mueller R.-W."/>
            <person name="Bruemmer F."/>
            <person name="Labrenz M."/>
            <person name="Spormann A.M."/>
            <person name="Op den Camp H."/>
            <person name="Overmann J."/>
            <person name="Amann R."/>
            <person name="Jetten M.S.M."/>
            <person name="Mascher T."/>
            <person name="Medema M.H."/>
            <person name="Devos D.P."/>
            <person name="Kaster A.-K."/>
            <person name="Ovreas L."/>
            <person name="Rohde M."/>
            <person name="Galperin M.Y."/>
            <person name="Jogler C."/>
        </authorList>
    </citation>
    <scope>NUCLEOTIDE SEQUENCE [LARGE SCALE GENOMIC DNA]</scope>
    <source>
        <strain evidence="7 8">Q31a</strain>
    </source>
</reference>
<dbReference type="PANTHER" id="PTHR32071">
    <property type="entry name" value="TRANSCRIPTIONAL REGULATORY PROTEIN"/>
    <property type="match status" value="1"/>
</dbReference>
<dbReference type="InterPro" id="IPR003018">
    <property type="entry name" value="GAF"/>
</dbReference>
<evidence type="ECO:0000256" key="5">
    <source>
        <dbReference type="ARBA" id="ARBA00023163"/>
    </source>
</evidence>
<evidence type="ECO:0000256" key="1">
    <source>
        <dbReference type="ARBA" id="ARBA00022741"/>
    </source>
</evidence>
<dbReference type="PROSITE" id="PS00676">
    <property type="entry name" value="SIGMA54_INTERACT_2"/>
    <property type="match status" value="1"/>
</dbReference>
<dbReference type="FunFam" id="3.40.50.300:FF:000006">
    <property type="entry name" value="DNA-binding transcriptional regulator NtrC"/>
    <property type="match status" value="1"/>
</dbReference>
<dbReference type="SUPFAM" id="SSF52540">
    <property type="entry name" value="P-loop containing nucleoside triphosphate hydrolases"/>
    <property type="match status" value="1"/>
</dbReference>
<keyword evidence="4" id="KW-0238">DNA-binding</keyword>
<keyword evidence="2" id="KW-0067">ATP-binding</keyword>
<keyword evidence="3" id="KW-0805">Transcription regulation</keyword>
<dbReference type="Gene3D" id="1.10.8.60">
    <property type="match status" value="1"/>
</dbReference>
<protein>
    <submittedName>
        <fullName evidence="7">Nitrogen fixation protein VnfA</fullName>
    </submittedName>
</protein>
<dbReference type="Pfam" id="PF13185">
    <property type="entry name" value="GAF_2"/>
    <property type="match status" value="1"/>
</dbReference>
<dbReference type="GO" id="GO:0006355">
    <property type="term" value="P:regulation of DNA-templated transcription"/>
    <property type="evidence" value="ECO:0007669"/>
    <property type="project" value="InterPro"/>
</dbReference>
<sequence length="635" mass="69235">MSNGEFSGCAIASEILAAIARCQSADEFRVSALASVTAWLNEARAAWVHQQGDHWGVAGLASSLTQLPMELAATAADQACVLSAENWLAVPISNRSGLPEVLLIHPARAIESDTAESLAQMLRSGLLICAEHSQLATRVEQLQTMLQLSADWQQKQDLTELLNSMAQAAARVLRGDRASIFLWDQGKKQLVGHPAMGVEEDQPLRIQDDQGVAGEVLRTLQPQRWDDSSGSPDTINAQVGKQLGYATRSLVAVPLLDRKQRPLGVFEVLNHRSGRFSSDDERFLVELARHAATAVENTQHIASLIQTRDRLVKSASDTLQLVGNCPQIGALRDTIARVAPTELSVLILGENGTGKEVVARSMHLQSGRQDQPFIAVNCAAIAETLLESELFGHEKGAFTDAISERAGKFEAASGGTLLLDEIGEMSQGGQAKLLRVLEDKVVVRVGGSQSIQTDVRVVAATNQDLVKLVREKRFREDLYFRLNVVTLQMPPLRERGDDVITLAEFFLQQFGHQIGRPPPSLSSAAQRRLKLHSWPGNVRELRNLMERVAYLTSGPVVEETDLAFVLSPASSGDVASIPTNMTLADATSVFQRQYIQRHVEAAAGNLAQSAKQLGMHRSNLYRKMNQLGMSDNFSS</sequence>
<dbReference type="SMART" id="SM00382">
    <property type="entry name" value="AAA"/>
    <property type="match status" value="1"/>
</dbReference>
<dbReference type="InterPro" id="IPR009057">
    <property type="entry name" value="Homeodomain-like_sf"/>
</dbReference>
<dbReference type="Pfam" id="PF02954">
    <property type="entry name" value="HTH_8"/>
    <property type="match status" value="1"/>
</dbReference>
<dbReference type="Gene3D" id="1.10.10.60">
    <property type="entry name" value="Homeodomain-like"/>
    <property type="match status" value="1"/>
</dbReference>
<evidence type="ECO:0000313" key="7">
    <source>
        <dbReference type="EMBL" id="QDV24423.1"/>
    </source>
</evidence>
<keyword evidence="1" id="KW-0547">Nucleotide-binding</keyword>
<dbReference type="Gene3D" id="3.40.50.300">
    <property type="entry name" value="P-loop containing nucleotide triphosphate hydrolases"/>
    <property type="match status" value="1"/>
</dbReference>
<dbReference type="OrthoDB" id="9761019at2"/>
<dbReference type="KEGG" id="ahel:Q31a_27410"/>
<dbReference type="Pfam" id="PF25601">
    <property type="entry name" value="AAA_lid_14"/>
    <property type="match status" value="1"/>
</dbReference>
<dbReference type="GO" id="GO:0043565">
    <property type="term" value="F:sequence-specific DNA binding"/>
    <property type="evidence" value="ECO:0007669"/>
    <property type="project" value="InterPro"/>
</dbReference>
<dbReference type="InterPro" id="IPR029016">
    <property type="entry name" value="GAF-like_dom_sf"/>
</dbReference>
<dbReference type="AlphaFoldDB" id="A0A518G765"/>
<organism evidence="7 8">
    <name type="scientific">Aureliella helgolandensis</name>
    <dbReference type="NCBI Taxonomy" id="2527968"/>
    <lineage>
        <taxon>Bacteria</taxon>
        <taxon>Pseudomonadati</taxon>
        <taxon>Planctomycetota</taxon>
        <taxon>Planctomycetia</taxon>
        <taxon>Pirellulales</taxon>
        <taxon>Pirellulaceae</taxon>
        <taxon>Aureliella</taxon>
    </lineage>
</organism>
<evidence type="ECO:0000256" key="3">
    <source>
        <dbReference type="ARBA" id="ARBA00023015"/>
    </source>
</evidence>
<evidence type="ECO:0000259" key="6">
    <source>
        <dbReference type="PROSITE" id="PS50045"/>
    </source>
</evidence>
<dbReference type="Pfam" id="PF00158">
    <property type="entry name" value="Sigma54_activat"/>
    <property type="match status" value="1"/>
</dbReference>
<dbReference type="CDD" id="cd00009">
    <property type="entry name" value="AAA"/>
    <property type="match status" value="1"/>
</dbReference>
<dbReference type="PROSITE" id="PS50045">
    <property type="entry name" value="SIGMA54_INTERACT_4"/>
    <property type="match status" value="1"/>
</dbReference>
<dbReference type="SUPFAM" id="SSF46689">
    <property type="entry name" value="Homeodomain-like"/>
    <property type="match status" value="1"/>
</dbReference>
<dbReference type="InterPro" id="IPR025943">
    <property type="entry name" value="Sigma_54_int_dom_ATP-bd_2"/>
</dbReference>
<dbReference type="InterPro" id="IPR002078">
    <property type="entry name" value="Sigma_54_int"/>
</dbReference>
<dbReference type="RefSeq" id="WP_145078068.1">
    <property type="nucleotide sequence ID" value="NZ_CP036298.1"/>
</dbReference>
<dbReference type="InterPro" id="IPR002197">
    <property type="entry name" value="HTH_Fis"/>
</dbReference>
<feature type="domain" description="Sigma-54 factor interaction" evidence="6">
    <location>
        <begin position="321"/>
        <end position="550"/>
    </location>
</feature>
<dbReference type="PRINTS" id="PR01590">
    <property type="entry name" value="HTHFIS"/>
</dbReference>
<dbReference type="PROSITE" id="PS00688">
    <property type="entry name" value="SIGMA54_INTERACT_3"/>
    <property type="match status" value="1"/>
</dbReference>
<dbReference type="EMBL" id="CP036298">
    <property type="protein sequence ID" value="QDV24423.1"/>
    <property type="molecule type" value="Genomic_DNA"/>
</dbReference>
<dbReference type="InterPro" id="IPR058031">
    <property type="entry name" value="AAA_lid_NorR"/>
</dbReference>
<dbReference type="Gene3D" id="3.30.450.40">
    <property type="match status" value="1"/>
</dbReference>
<dbReference type="PANTHER" id="PTHR32071:SF57">
    <property type="entry name" value="C4-DICARBOXYLATE TRANSPORT TRANSCRIPTIONAL REGULATORY PROTEIN DCTD"/>
    <property type="match status" value="1"/>
</dbReference>
<dbReference type="SUPFAM" id="SSF55781">
    <property type="entry name" value="GAF domain-like"/>
    <property type="match status" value="1"/>
</dbReference>
<keyword evidence="8" id="KW-1185">Reference proteome</keyword>
<gene>
    <name evidence="7" type="primary">vnfA_2</name>
    <name evidence="7" type="ORF">Q31a_27410</name>
</gene>
<dbReference type="SMART" id="SM00065">
    <property type="entry name" value="GAF"/>
    <property type="match status" value="1"/>
</dbReference>
<dbReference type="InterPro" id="IPR003593">
    <property type="entry name" value="AAA+_ATPase"/>
</dbReference>
<name>A0A518G765_9BACT</name>
<evidence type="ECO:0000313" key="8">
    <source>
        <dbReference type="Proteomes" id="UP000318017"/>
    </source>
</evidence>
<evidence type="ECO:0000256" key="2">
    <source>
        <dbReference type="ARBA" id="ARBA00022840"/>
    </source>
</evidence>
<dbReference type="InterPro" id="IPR027417">
    <property type="entry name" value="P-loop_NTPase"/>
</dbReference>
<accession>A0A518G765</accession>
<dbReference type="Proteomes" id="UP000318017">
    <property type="component" value="Chromosome"/>
</dbReference>